<reference evidence="4 5" key="1">
    <citation type="submission" date="2018-12" db="EMBL/GenBank/DDBJ databases">
        <title>Complete genome sequence of Haloplanus rallus MBLA0036.</title>
        <authorList>
            <person name="Nam Y.-d."/>
            <person name="Kang J."/>
            <person name="Chung W.-H."/>
            <person name="Park Y.S."/>
        </authorList>
    </citation>
    <scope>NUCLEOTIDE SEQUENCE [LARGE SCALE GENOMIC DNA]</scope>
    <source>
        <strain evidence="4 5">MBLA0036</strain>
    </source>
</reference>
<keyword evidence="2" id="KW-0812">Transmembrane</keyword>
<feature type="transmembrane region" description="Helical" evidence="2">
    <location>
        <begin position="216"/>
        <end position="235"/>
    </location>
</feature>
<dbReference type="Pfam" id="PF25231">
    <property type="entry name" value="DUF7847"/>
    <property type="match status" value="1"/>
</dbReference>
<organism evidence="4 5">
    <name type="scientific">Haloplanus rallus</name>
    <dbReference type="NCBI Taxonomy" id="1816183"/>
    <lineage>
        <taxon>Archaea</taxon>
        <taxon>Methanobacteriati</taxon>
        <taxon>Methanobacteriota</taxon>
        <taxon>Stenosarchaea group</taxon>
        <taxon>Halobacteria</taxon>
        <taxon>Halobacteriales</taxon>
        <taxon>Haloferacaceae</taxon>
        <taxon>Haloplanus</taxon>
    </lineage>
</organism>
<evidence type="ECO:0000256" key="2">
    <source>
        <dbReference type="SAM" id="Phobius"/>
    </source>
</evidence>
<dbReference type="InterPro" id="IPR057169">
    <property type="entry name" value="DUF7847"/>
</dbReference>
<evidence type="ECO:0000256" key="1">
    <source>
        <dbReference type="SAM" id="MobiDB-lite"/>
    </source>
</evidence>
<dbReference type="EMBL" id="CP034345">
    <property type="protein sequence ID" value="QGX96425.1"/>
    <property type="molecule type" value="Genomic_DNA"/>
</dbReference>
<dbReference type="OrthoDB" id="205869at2157"/>
<feature type="transmembrane region" description="Helical" evidence="2">
    <location>
        <begin position="135"/>
        <end position="156"/>
    </location>
</feature>
<dbReference type="Proteomes" id="UP000428325">
    <property type="component" value="Chromosome"/>
</dbReference>
<feature type="transmembrane region" description="Helical" evidence="2">
    <location>
        <begin position="177"/>
        <end position="196"/>
    </location>
</feature>
<protein>
    <recommendedName>
        <fullName evidence="3">DUF7847 domain-containing protein</fullName>
    </recommendedName>
</protein>
<name>A0A6B9F799_9EURY</name>
<feature type="transmembrane region" description="Helical" evidence="2">
    <location>
        <begin position="63"/>
        <end position="89"/>
    </location>
</feature>
<feature type="transmembrane region" description="Helical" evidence="2">
    <location>
        <begin position="21"/>
        <end position="43"/>
    </location>
</feature>
<keyword evidence="5" id="KW-1185">Reference proteome</keyword>
<dbReference type="KEGG" id="hra:EI982_17385"/>
<evidence type="ECO:0000259" key="3">
    <source>
        <dbReference type="Pfam" id="PF25231"/>
    </source>
</evidence>
<accession>A0A6B9F799</accession>
<feature type="transmembrane region" description="Helical" evidence="2">
    <location>
        <begin position="110"/>
        <end position="129"/>
    </location>
</feature>
<proteinExistence type="predicted"/>
<dbReference type="GeneID" id="43371358"/>
<dbReference type="RefSeq" id="WP_157690888.1">
    <property type="nucleotide sequence ID" value="NZ_CP034345.1"/>
</dbReference>
<evidence type="ECO:0000313" key="5">
    <source>
        <dbReference type="Proteomes" id="UP000428325"/>
    </source>
</evidence>
<keyword evidence="2" id="KW-1133">Transmembrane helix</keyword>
<feature type="domain" description="DUF7847" evidence="3">
    <location>
        <begin position="3"/>
        <end position="234"/>
    </location>
</feature>
<keyword evidence="2" id="KW-0472">Membrane</keyword>
<evidence type="ECO:0000313" key="4">
    <source>
        <dbReference type="EMBL" id="QGX96425.1"/>
    </source>
</evidence>
<feature type="region of interest" description="Disordered" evidence="1">
    <location>
        <begin position="240"/>
        <end position="260"/>
    </location>
</feature>
<dbReference type="AlphaFoldDB" id="A0A6B9F799"/>
<gene>
    <name evidence="4" type="ORF">EI982_17385</name>
</gene>
<sequence length="260" mass="26912">MALQLGRTCIDGIERVLTRTGALLLVGLIGIQLLTQSLINTAVVDIFPAGPAGELEALLGLTLPIPGAVAGVLFVCVIVLSSAYFVVLSRALTRPTAELSTFPPTLCTRRLGRATLSMLVGGLVVGVAVTLGSILLLLPGIFLAVCFLFFIFAVGVEDRSWIGALKRSWALSRGHRLKLAVVVILAGLIGGAVGTVGTVLDLARSPVVAELVSNTLSSVLFVFLYGIMASAYLRVRDERAGGSGRSGATDPTGSVDALDG</sequence>